<keyword evidence="2" id="KW-1185">Reference proteome</keyword>
<dbReference type="HOGENOM" id="CLU_1343807_0_0_1"/>
<dbReference type="Proteomes" id="UP000014071">
    <property type="component" value="Unassembled WGS sequence"/>
</dbReference>
<sequence>MSTKLQGREFGSERCLRERVVDLRFHRLWKSPWSPSKLALSLLCYTIVVVVITSSSHITQWTPSFTESEHQSHTRPVSSIFGSTRNACLTGSCSENGLEQTRPIERKRMMVDQCGRRTFETDNGLLMAGFFCYEQEHRPSATARSSGRPSTGLPASPALAPLHGSLHDPLRRRNVRYHRRLLQHGCRTYLLRFFNFVCGIYVTM</sequence>
<organism evidence="1 2">
    <name type="scientific">Pseudozyma hubeiensis (strain SY62)</name>
    <name type="common">Yeast</name>
    <dbReference type="NCBI Taxonomy" id="1305764"/>
    <lineage>
        <taxon>Eukaryota</taxon>
        <taxon>Fungi</taxon>
        <taxon>Dikarya</taxon>
        <taxon>Basidiomycota</taxon>
        <taxon>Ustilaginomycotina</taxon>
        <taxon>Ustilaginomycetes</taxon>
        <taxon>Ustilaginales</taxon>
        <taxon>Ustilaginaceae</taxon>
        <taxon>Pseudozyma</taxon>
    </lineage>
</organism>
<accession>R9P778</accession>
<dbReference type="RefSeq" id="XP_012190694.1">
    <property type="nucleotide sequence ID" value="XM_012335304.1"/>
</dbReference>
<evidence type="ECO:0000313" key="1">
    <source>
        <dbReference type="EMBL" id="GAC97107.1"/>
    </source>
</evidence>
<dbReference type="EMBL" id="DF238808">
    <property type="protein sequence ID" value="GAC97107.1"/>
    <property type="molecule type" value="Genomic_DNA"/>
</dbReference>
<proteinExistence type="predicted"/>
<reference evidence="2" key="1">
    <citation type="journal article" date="2013" name="Genome Announc.">
        <title>Draft genome sequence of the basidiomycetous yeast-like fungus Pseudozyma hubeiensis SY62, which produces an abundant amount of the biosurfactant mannosylerythritol lipids.</title>
        <authorList>
            <person name="Konishi M."/>
            <person name="Hatada Y."/>
            <person name="Horiuchi J."/>
        </authorList>
    </citation>
    <scope>NUCLEOTIDE SEQUENCE [LARGE SCALE GENOMIC DNA]</scope>
    <source>
        <strain evidence="2">SY62</strain>
    </source>
</reference>
<dbReference type="GeneID" id="24109973"/>
<evidence type="ECO:0000313" key="2">
    <source>
        <dbReference type="Proteomes" id="UP000014071"/>
    </source>
</evidence>
<dbReference type="AlphaFoldDB" id="R9P778"/>
<name>R9P778_PSEHS</name>
<protein>
    <submittedName>
        <fullName evidence="1">Zinc finger protein</fullName>
    </submittedName>
</protein>
<gene>
    <name evidence="1" type="ORF">PHSY_004691</name>
</gene>